<sequence>MLSSVEVLRGSLLGGLNGGLHDYGGEEGVEEEQEGVEEDYFIEEVVNANATDVELRLIREARNLASSNSVGDLKREIAWAEHAIVDRLAYLSATGGG</sequence>
<organism evidence="2 3">
    <name type="scientific">Triparma retinervis</name>
    <dbReference type="NCBI Taxonomy" id="2557542"/>
    <lineage>
        <taxon>Eukaryota</taxon>
        <taxon>Sar</taxon>
        <taxon>Stramenopiles</taxon>
        <taxon>Ochrophyta</taxon>
        <taxon>Bolidophyceae</taxon>
        <taxon>Parmales</taxon>
        <taxon>Triparmaceae</taxon>
        <taxon>Triparma</taxon>
    </lineage>
</organism>
<feature type="compositionally biased region" description="Gly residues" evidence="1">
    <location>
        <begin position="12"/>
        <end position="22"/>
    </location>
</feature>
<feature type="region of interest" description="Disordered" evidence="1">
    <location>
        <begin position="12"/>
        <end position="35"/>
    </location>
</feature>
<proteinExistence type="predicted"/>
<gene>
    <name evidence="2" type="ORF">TrRE_jg5424</name>
</gene>
<reference evidence="2" key="1">
    <citation type="submission" date="2022-07" db="EMBL/GenBank/DDBJ databases">
        <title>Genome analysis of Parmales, a sister group of diatoms, reveals the evolutionary specialization of diatoms from phago-mixotrophs to photoautotrophs.</title>
        <authorList>
            <person name="Ban H."/>
            <person name="Sato S."/>
            <person name="Yoshikawa S."/>
            <person name="Kazumasa Y."/>
            <person name="Nakamura Y."/>
            <person name="Ichinomiya M."/>
            <person name="Saitoh K."/>
            <person name="Sato N."/>
            <person name="Blanc-Mathieu R."/>
            <person name="Endo H."/>
            <person name="Kuwata A."/>
            <person name="Ogata H."/>
        </authorList>
    </citation>
    <scope>NUCLEOTIDE SEQUENCE</scope>
</reference>
<evidence type="ECO:0000256" key="1">
    <source>
        <dbReference type="SAM" id="MobiDB-lite"/>
    </source>
</evidence>
<comment type="caution">
    <text evidence="2">The sequence shown here is derived from an EMBL/GenBank/DDBJ whole genome shotgun (WGS) entry which is preliminary data.</text>
</comment>
<feature type="compositionally biased region" description="Acidic residues" evidence="1">
    <location>
        <begin position="25"/>
        <end position="35"/>
    </location>
</feature>
<name>A0A9W6ZPY7_9STRA</name>
<protein>
    <submittedName>
        <fullName evidence="2">Uncharacterized protein</fullName>
    </submittedName>
</protein>
<dbReference type="Proteomes" id="UP001165082">
    <property type="component" value="Unassembled WGS sequence"/>
</dbReference>
<dbReference type="OrthoDB" id="10632421at2759"/>
<accession>A0A9W6ZPY7</accession>
<evidence type="ECO:0000313" key="3">
    <source>
        <dbReference type="Proteomes" id="UP001165082"/>
    </source>
</evidence>
<dbReference type="EMBL" id="BRXZ01002261">
    <property type="protein sequence ID" value="GMH58362.1"/>
    <property type="molecule type" value="Genomic_DNA"/>
</dbReference>
<keyword evidence="3" id="KW-1185">Reference proteome</keyword>
<dbReference type="AlphaFoldDB" id="A0A9W6ZPY7"/>
<evidence type="ECO:0000313" key="2">
    <source>
        <dbReference type="EMBL" id="GMH58362.1"/>
    </source>
</evidence>